<evidence type="ECO:0000259" key="13">
    <source>
        <dbReference type="Pfam" id="PF00593"/>
    </source>
</evidence>
<evidence type="ECO:0000313" key="15">
    <source>
        <dbReference type="EMBL" id="AEW20947.1"/>
    </source>
</evidence>
<evidence type="ECO:0000256" key="11">
    <source>
        <dbReference type="RuleBase" id="RU003357"/>
    </source>
</evidence>
<dbReference type="InterPro" id="IPR036942">
    <property type="entry name" value="Beta-barrel_TonB_sf"/>
</dbReference>
<evidence type="ECO:0000256" key="12">
    <source>
        <dbReference type="SAM" id="SignalP"/>
    </source>
</evidence>
<keyword evidence="7 10" id="KW-0472">Membrane</keyword>
<dbReference type="Pfam" id="PF00593">
    <property type="entry name" value="TonB_dep_Rec_b-barrel"/>
    <property type="match status" value="1"/>
</dbReference>
<evidence type="ECO:0000256" key="4">
    <source>
        <dbReference type="ARBA" id="ARBA00022692"/>
    </source>
</evidence>
<feature type="chain" id="PRO_5003517519" evidence="12">
    <location>
        <begin position="27"/>
        <end position="1111"/>
    </location>
</feature>
<name>G8UIP9_TANFA</name>
<keyword evidence="2 10" id="KW-0813">Transport</keyword>
<dbReference type="Gene3D" id="2.60.40.1120">
    <property type="entry name" value="Carboxypeptidase-like, regulatory domain"/>
    <property type="match status" value="1"/>
</dbReference>
<keyword evidence="16" id="KW-1185">Reference proteome</keyword>
<keyword evidence="6 11" id="KW-0798">TonB box</keyword>
<feature type="signal peptide" evidence="12">
    <location>
        <begin position="1"/>
        <end position="26"/>
    </location>
</feature>
<dbReference type="STRING" id="203275.BFO_2205"/>
<dbReference type="KEGG" id="tfo:BFO_2205"/>
<dbReference type="GeneID" id="34759266"/>
<dbReference type="NCBIfam" id="TIGR04056">
    <property type="entry name" value="OMP_RagA_SusC"/>
    <property type="match status" value="1"/>
</dbReference>
<keyword evidence="5 12" id="KW-0732">Signal</keyword>
<dbReference type="SUPFAM" id="SSF56935">
    <property type="entry name" value="Porins"/>
    <property type="match status" value="1"/>
</dbReference>
<dbReference type="eggNOG" id="COG4773">
    <property type="taxonomic scope" value="Bacteria"/>
</dbReference>
<evidence type="ECO:0000256" key="8">
    <source>
        <dbReference type="ARBA" id="ARBA00023170"/>
    </source>
</evidence>
<dbReference type="Pfam" id="PF13715">
    <property type="entry name" value="CarbopepD_reg_2"/>
    <property type="match status" value="1"/>
</dbReference>
<dbReference type="SUPFAM" id="SSF49464">
    <property type="entry name" value="Carboxypeptidase regulatory domain-like"/>
    <property type="match status" value="1"/>
</dbReference>
<dbReference type="eggNOG" id="COG4206">
    <property type="taxonomic scope" value="Bacteria"/>
</dbReference>
<dbReference type="PANTHER" id="PTHR30069:SF29">
    <property type="entry name" value="HEMOGLOBIN AND HEMOGLOBIN-HAPTOGLOBIN-BINDING PROTEIN 1-RELATED"/>
    <property type="match status" value="1"/>
</dbReference>
<keyword evidence="8" id="KW-0675">Receptor</keyword>
<dbReference type="InterPro" id="IPR023997">
    <property type="entry name" value="TonB-dep_OMP_SusC/RagA_CS"/>
</dbReference>
<dbReference type="PATRIC" id="fig|203275.8.peg.2001"/>
<evidence type="ECO:0000256" key="5">
    <source>
        <dbReference type="ARBA" id="ARBA00022729"/>
    </source>
</evidence>
<dbReference type="PANTHER" id="PTHR30069">
    <property type="entry name" value="TONB-DEPENDENT OUTER MEMBRANE RECEPTOR"/>
    <property type="match status" value="1"/>
</dbReference>
<dbReference type="InterPro" id="IPR012910">
    <property type="entry name" value="Plug_dom"/>
</dbReference>
<dbReference type="InterPro" id="IPR008969">
    <property type="entry name" value="CarboxyPept-like_regulatory"/>
</dbReference>
<evidence type="ECO:0000313" key="16">
    <source>
        <dbReference type="Proteomes" id="UP000005436"/>
    </source>
</evidence>
<keyword evidence="9 10" id="KW-0998">Cell outer membrane</keyword>
<dbReference type="InterPro" id="IPR023996">
    <property type="entry name" value="TonB-dep_OMP_SusC/RagA"/>
</dbReference>
<reference evidence="16" key="1">
    <citation type="submission" date="2011-12" db="EMBL/GenBank/DDBJ databases">
        <title>Complete sequence of Tannerella forsythia ATCC 43037.</title>
        <authorList>
            <person name="Dewhirst F."/>
            <person name="Tanner A."/>
            <person name="Izard J."/>
            <person name="Brinkac L."/>
            <person name="Durkin A.S."/>
            <person name="Hostetler J."/>
            <person name="Shetty J."/>
            <person name="Torralba M."/>
            <person name="Gill S."/>
            <person name="Nelson K."/>
        </authorList>
    </citation>
    <scope>NUCLEOTIDE SEQUENCE [LARGE SCALE GENOMIC DNA]</scope>
    <source>
        <strain evidence="16">ATCC 43037 / JCM 10827 / CCUG 33226 / KCTC 5666 / FDC 338</strain>
    </source>
</reference>
<evidence type="ECO:0000256" key="2">
    <source>
        <dbReference type="ARBA" id="ARBA00022448"/>
    </source>
</evidence>
<keyword evidence="3 10" id="KW-1134">Transmembrane beta strand</keyword>
<dbReference type="Pfam" id="PF07715">
    <property type="entry name" value="Plug"/>
    <property type="match status" value="1"/>
</dbReference>
<evidence type="ECO:0000256" key="3">
    <source>
        <dbReference type="ARBA" id="ARBA00022452"/>
    </source>
</evidence>
<dbReference type="InterPro" id="IPR000531">
    <property type="entry name" value="Beta-barrel_TonB"/>
</dbReference>
<comment type="subcellular location">
    <subcellularLocation>
        <location evidence="1 10">Cell outer membrane</location>
        <topology evidence="1 10">Multi-pass membrane protein</topology>
    </subcellularLocation>
</comment>
<dbReference type="HOGENOM" id="CLU_004317_0_2_10"/>
<dbReference type="PROSITE" id="PS52016">
    <property type="entry name" value="TONB_DEPENDENT_REC_3"/>
    <property type="match status" value="1"/>
</dbReference>
<dbReference type="InterPro" id="IPR037066">
    <property type="entry name" value="Plug_dom_sf"/>
</dbReference>
<evidence type="ECO:0000256" key="9">
    <source>
        <dbReference type="ARBA" id="ARBA00023237"/>
    </source>
</evidence>
<dbReference type="Gene3D" id="2.40.170.20">
    <property type="entry name" value="TonB-dependent receptor, beta-barrel domain"/>
    <property type="match status" value="1"/>
</dbReference>
<proteinExistence type="inferred from homology"/>
<dbReference type="GO" id="GO:0015344">
    <property type="term" value="F:siderophore uptake transmembrane transporter activity"/>
    <property type="evidence" value="ECO:0007669"/>
    <property type="project" value="TreeGrafter"/>
</dbReference>
<gene>
    <name evidence="15" type="ordered locus">BFO_2205</name>
</gene>
<evidence type="ECO:0000256" key="1">
    <source>
        <dbReference type="ARBA" id="ARBA00004571"/>
    </source>
</evidence>
<sequence length="1111" mass="122912">MKGILKNVVLGGVFLFISLHPNGVNAKNNLGISETNISQQNKNVSGTVTDQSGEPVIGASVVEKGTRNGTVTDIDGNYSLSTASNAVLVFSYIGYASQEISVSGKTKIDVVLKEDVAQLSEVVVTGYGGSQKRATLTTAISKMDDKVLQTAAYSNVGQALQGSVTGLRVVNTIGQPGSNPNIVLRGGATISGNNNSALIIVDGIVRESMQGLSPDDIESMQILKDAASTAIYGARANGGVILIETKKGTSGGASSVNYKFKVGVNYAREGYGFLNAQDYIHYNRLGFKRTGRKNVDTQMGYGIGNSLFDIRYLSDETAHLQKEGWLSMPDPFYEDRTILFKDYYGTLDDAVFDNSAMTHDHHLSFNGGNDKATYAASLGYYSEDGQVKGTGLQRFTGSLNASYKVLPFLAVKGGTTYSWQRQPSLWIGTYEFFYRTRSQRPTWNPWLADGSPASGFGTGDGNPLYYKDRLTRKNGTRRQTYTMGFTLDIIPQKLVLNGNASLYHYDHQEEEFNKKYQTQNSNTPNTTRQARAKYLKRNQQQVSVTLSYTDTFADRHNLDVMFGGEYFNHHEFLFDATTEGSPLDDIATLNVGATRTKTTSEKTGYRILSAFGRANYNYDMKYLLTLTARYDGISRLVDNRWGFFPGVSAGWNVMEEEFFKESPISDYVSNLKPRISYGVNGNVSAIGNFEAYGIYGQTKDYAGTTGFQSGYESNGAFIGLMNSKLRWEQSQTFEVGLDFSFFNNRLSFIADYYDRRTKDLLTSLALPGYTGYNSITTNLGILRNYGFELEVKANILQLKNGFTWDMSANVSTVANKVVKLPYNGNERNRQGGVQVWNPEKGALAWLGGTEEGGKLGVLYGYKQEHIFKDWDDVKAKANKRLDHVASLYGPGLADEYKDKKGWQPIEPGDVCWADLNNDGIIDGKDRVEIGNIFPNVTGGFSTTLGYKGLSLYARFDYALGHTIYNDLAARSLGQYQGSFNIIDMVKDTWSETNSSSDLPKFYYADQLSKKNITRSNNANTAANNNSSRFYEKGDYMALRELTLSYALPSRWIRKASMQEATVSITGQNLFYITGYTGVSPEPAVSNYYGRGIDNGRYPTPRTVLFGLSVTF</sequence>
<dbReference type="Proteomes" id="UP000005436">
    <property type="component" value="Chromosome"/>
</dbReference>
<evidence type="ECO:0000259" key="14">
    <source>
        <dbReference type="Pfam" id="PF07715"/>
    </source>
</evidence>
<dbReference type="AlphaFoldDB" id="G8UIP9"/>
<evidence type="ECO:0000256" key="6">
    <source>
        <dbReference type="ARBA" id="ARBA00023077"/>
    </source>
</evidence>
<protein>
    <submittedName>
        <fullName evidence="15">TonB-linked outer membrane protein, SusC/RagA family</fullName>
    </submittedName>
</protein>
<dbReference type="InterPro" id="IPR039426">
    <property type="entry name" value="TonB-dep_rcpt-like"/>
</dbReference>
<dbReference type="Gene3D" id="2.170.130.10">
    <property type="entry name" value="TonB-dependent receptor, plug domain"/>
    <property type="match status" value="1"/>
</dbReference>
<feature type="domain" description="TonB-dependent receptor-like beta-barrel" evidence="13">
    <location>
        <begin position="435"/>
        <end position="826"/>
    </location>
</feature>
<dbReference type="FunFam" id="2.60.40.1120:FF:000003">
    <property type="entry name" value="Outer membrane protein Omp121"/>
    <property type="match status" value="1"/>
</dbReference>
<accession>G8UIP9</accession>
<dbReference type="GO" id="GO:0009279">
    <property type="term" value="C:cell outer membrane"/>
    <property type="evidence" value="ECO:0007669"/>
    <property type="project" value="UniProtKB-SubCell"/>
</dbReference>
<evidence type="ECO:0000256" key="7">
    <source>
        <dbReference type="ARBA" id="ARBA00023136"/>
    </source>
</evidence>
<dbReference type="GO" id="GO:0044718">
    <property type="term" value="P:siderophore transmembrane transport"/>
    <property type="evidence" value="ECO:0007669"/>
    <property type="project" value="TreeGrafter"/>
</dbReference>
<keyword evidence="4 10" id="KW-0812">Transmembrane</keyword>
<feature type="domain" description="TonB-dependent receptor plug" evidence="14">
    <location>
        <begin position="135"/>
        <end position="240"/>
    </location>
</feature>
<comment type="similarity">
    <text evidence="10 11">Belongs to the TonB-dependent receptor family.</text>
</comment>
<dbReference type="EMBL" id="CP003191">
    <property type="protein sequence ID" value="AEW20947.1"/>
    <property type="molecule type" value="Genomic_DNA"/>
</dbReference>
<organism evidence="15 16">
    <name type="scientific">Tannerella forsythia (strain ATCC 43037 / JCM 10827 / CCUG 21028 A / KCTC 5666 / FDC 338)</name>
    <name type="common">Bacteroides forsythus</name>
    <dbReference type="NCBI Taxonomy" id="203275"/>
    <lineage>
        <taxon>Bacteria</taxon>
        <taxon>Pseudomonadati</taxon>
        <taxon>Bacteroidota</taxon>
        <taxon>Bacteroidia</taxon>
        <taxon>Bacteroidales</taxon>
        <taxon>Tannerellaceae</taxon>
        <taxon>Tannerella</taxon>
    </lineage>
</organism>
<evidence type="ECO:0000256" key="10">
    <source>
        <dbReference type="PROSITE-ProRule" id="PRU01360"/>
    </source>
</evidence>
<dbReference type="RefSeq" id="WP_014225508.1">
    <property type="nucleotide sequence ID" value="NC_016610.1"/>
</dbReference>
<dbReference type="NCBIfam" id="TIGR04057">
    <property type="entry name" value="SusC_RagA_signa"/>
    <property type="match status" value="1"/>
</dbReference>